<evidence type="ECO:0000313" key="2">
    <source>
        <dbReference type="EMBL" id="QES55627.1"/>
    </source>
</evidence>
<dbReference type="EMBL" id="CP029189">
    <property type="protein sequence ID" value="QES55627.1"/>
    <property type="molecule type" value="Genomic_DNA"/>
</dbReference>
<feature type="region of interest" description="Disordered" evidence="1">
    <location>
        <begin position="196"/>
        <end position="215"/>
    </location>
</feature>
<sequence>MSGDGADLDVSKQALGQIAKGITDTLGELKELGMVGSASMGRGFSDLALSGMESGNEGLTASMKTFCERWEWGVRALVQQGNQFAFDVGLSAGVMHEQDQYIQGSFKVLTNSAMGNPYASEQEITGKDWGGVLSDNVYTQVRDADYSPESFERARENSEEAWKGAVRDVNSSDVLLSNQIVDAVGMRDEVDAAVEGWVGPAPQPQQQPPVSGGGR</sequence>
<dbReference type="Proteomes" id="UP000324101">
    <property type="component" value="Chromosome"/>
</dbReference>
<dbReference type="AlphaFoldDB" id="A0A5P2DMT7"/>
<protein>
    <submittedName>
        <fullName evidence="2">Uncharacterized protein</fullName>
    </submittedName>
</protein>
<reference evidence="2 3" key="1">
    <citation type="submission" date="2018-05" db="EMBL/GenBank/DDBJ databases">
        <title>Streptomyces venezuelae.</title>
        <authorList>
            <person name="Kim W."/>
            <person name="Lee N."/>
            <person name="Cho B.-K."/>
        </authorList>
    </citation>
    <scope>NUCLEOTIDE SEQUENCE [LARGE SCALE GENOMIC DNA]</scope>
    <source>
        <strain evidence="2 3">ATCC 21018</strain>
    </source>
</reference>
<organism evidence="2 3">
    <name type="scientific">Streptomyces venezuelae</name>
    <dbReference type="NCBI Taxonomy" id="54571"/>
    <lineage>
        <taxon>Bacteria</taxon>
        <taxon>Bacillati</taxon>
        <taxon>Actinomycetota</taxon>
        <taxon>Actinomycetes</taxon>
        <taxon>Kitasatosporales</taxon>
        <taxon>Streptomycetaceae</taxon>
        <taxon>Streptomyces</taxon>
    </lineage>
</organism>
<name>A0A5P2DMT7_STRVZ</name>
<dbReference type="OrthoDB" id="3872177at2"/>
<evidence type="ECO:0000256" key="1">
    <source>
        <dbReference type="SAM" id="MobiDB-lite"/>
    </source>
</evidence>
<accession>A0A5P2DMT7</accession>
<evidence type="ECO:0000313" key="3">
    <source>
        <dbReference type="Proteomes" id="UP000324101"/>
    </source>
</evidence>
<gene>
    <name evidence="2" type="ORF">DEJ51_16815</name>
</gene>
<proteinExistence type="predicted"/>
<dbReference type="RefSeq" id="WP_150258294.1">
    <property type="nucleotide sequence ID" value="NZ_CP029189.1"/>
</dbReference>